<dbReference type="InterPro" id="IPR050796">
    <property type="entry name" value="SCF_F-box_component"/>
</dbReference>
<dbReference type="PANTHER" id="PTHR31672">
    <property type="entry name" value="BNACNNG10540D PROTEIN"/>
    <property type="match status" value="1"/>
</dbReference>
<protein>
    <recommendedName>
        <fullName evidence="1">F-box associated beta-propeller type 1 domain-containing protein</fullName>
    </recommendedName>
</protein>
<reference evidence="2 3" key="1">
    <citation type="journal article" date="2021" name="Nat. Commun.">
        <title>Incipient diploidization of the medicinal plant Perilla within 10,000 years.</title>
        <authorList>
            <person name="Zhang Y."/>
            <person name="Shen Q."/>
            <person name="Leng L."/>
            <person name="Zhang D."/>
            <person name="Chen S."/>
            <person name="Shi Y."/>
            <person name="Ning Z."/>
            <person name="Chen S."/>
        </authorList>
    </citation>
    <scope>NUCLEOTIDE SEQUENCE [LARGE SCALE GENOMIC DNA]</scope>
    <source>
        <strain evidence="3">cv. PC099</strain>
    </source>
</reference>
<comment type="caution">
    <text evidence="2">The sequence shown here is derived from an EMBL/GenBank/DDBJ whole genome shotgun (WGS) entry which is preliminary data.</text>
</comment>
<dbReference type="AlphaFoldDB" id="A0AAD4JDR0"/>
<accession>A0AAD4JDR0</accession>
<sequence length="372" mass="41955">MNNIVSHYNNHKLLVKCFHGASAISPIDFSHQNFCLSFLNEATYYVGGSCVELLYFEDANSEHVHLRNPAIGEFKSLPPSKLERLNSSLGSILIYHSSLGFDFESHDYKFVRFIRNYSKNGYTTRVELYSLKADLWKEVSECPEECSLSNEPPVCVNGSCYWIADGRPHGSEDFVQSFDFVNEGFFSFRLPGTCRVSKEGYVHDLVEFGGVLGVVVYPASGIAKCFEIWAMDRGSWTKVFDVVVNGVERPLGFWGHDRFLFFEGIPTQLQSGLQSQLLVYDRASLELKKLNIYDYPGKLKLLPYVESPIPLLKTNRDNNGGGFRKSGCCDHDAQGFRAMDRGGSPVWHPPPLTGQKRACPFSDREILGCFDI</sequence>
<keyword evidence="3" id="KW-1185">Reference proteome</keyword>
<dbReference type="Pfam" id="PF07734">
    <property type="entry name" value="FBA_1"/>
    <property type="match status" value="1"/>
</dbReference>
<dbReference type="PANTHER" id="PTHR31672:SF13">
    <property type="entry name" value="F-BOX PROTEIN CPR30-LIKE"/>
    <property type="match status" value="1"/>
</dbReference>
<dbReference type="SUPFAM" id="SSF50965">
    <property type="entry name" value="Galactose oxidase, central domain"/>
    <property type="match status" value="1"/>
</dbReference>
<dbReference type="InterPro" id="IPR011043">
    <property type="entry name" value="Gal_Oxase/kelch_b-propeller"/>
</dbReference>
<name>A0AAD4JDR0_PERFH</name>
<dbReference type="InterPro" id="IPR006527">
    <property type="entry name" value="F-box-assoc_dom_typ1"/>
</dbReference>
<dbReference type="Proteomes" id="UP001190926">
    <property type="component" value="Unassembled WGS sequence"/>
</dbReference>
<organism evidence="2 3">
    <name type="scientific">Perilla frutescens var. hirtella</name>
    <name type="common">Perilla citriodora</name>
    <name type="synonym">Perilla setoyensis</name>
    <dbReference type="NCBI Taxonomy" id="608512"/>
    <lineage>
        <taxon>Eukaryota</taxon>
        <taxon>Viridiplantae</taxon>
        <taxon>Streptophyta</taxon>
        <taxon>Embryophyta</taxon>
        <taxon>Tracheophyta</taxon>
        <taxon>Spermatophyta</taxon>
        <taxon>Magnoliopsida</taxon>
        <taxon>eudicotyledons</taxon>
        <taxon>Gunneridae</taxon>
        <taxon>Pentapetalae</taxon>
        <taxon>asterids</taxon>
        <taxon>lamiids</taxon>
        <taxon>Lamiales</taxon>
        <taxon>Lamiaceae</taxon>
        <taxon>Nepetoideae</taxon>
        <taxon>Elsholtzieae</taxon>
        <taxon>Perilla</taxon>
    </lineage>
</organism>
<evidence type="ECO:0000313" key="2">
    <source>
        <dbReference type="EMBL" id="KAH6831847.1"/>
    </source>
</evidence>
<proteinExistence type="predicted"/>
<dbReference type="NCBIfam" id="TIGR01640">
    <property type="entry name" value="F_box_assoc_1"/>
    <property type="match status" value="1"/>
</dbReference>
<evidence type="ECO:0000313" key="3">
    <source>
        <dbReference type="Proteomes" id="UP001190926"/>
    </source>
</evidence>
<gene>
    <name evidence="2" type="ORF">C2S53_008340</name>
</gene>
<dbReference type="InterPro" id="IPR017451">
    <property type="entry name" value="F-box-assoc_interact_dom"/>
</dbReference>
<dbReference type="EMBL" id="SDAM02000081">
    <property type="protein sequence ID" value="KAH6831847.1"/>
    <property type="molecule type" value="Genomic_DNA"/>
</dbReference>
<evidence type="ECO:0000259" key="1">
    <source>
        <dbReference type="Pfam" id="PF07734"/>
    </source>
</evidence>
<feature type="domain" description="F-box associated beta-propeller type 1" evidence="1">
    <location>
        <begin position="49"/>
        <end position="241"/>
    </location>
</feature>